<dbReference type="Pfam" id="PF00665">
    <property type="entry name" value="rve"/>
    <property type="match status" value="1"/>
</dbReference>
<organism evidence="3 4">
    <name type="scientific">Bifidobacterium longum</name>
    <dbReference type="NCBI Taxonomy" id="216816"/>
    <lineage>
        <taxon>Bacteria</taxon>
        <taxon>Bacillati</taxon>
        <taxon>Actinomycetota</taxon>
        <taxon>Actinomycetes</taxon>
        <taxon>Bifidobacteriales</taxon>
        <taxon>Bifidobacteriaceae</taxon>
        <taxon>Bifidobacterium</taxon>
    </lineage>
</organism>
<gene>
    <name evidence="3" type="ORF">APC1503_0963</name>
</gene>
<feature type="region of interest" description="Disordered" evidence="1">
    <location>
        <begin position="196"/>
        <end position="218"/>
    </location>
</feature>
<protein>
    <submittedName>
        <fullName evidence="3">Transposase</fullName>
    </submittedName>
</protein>
<dbReference type="InterPro" id="IPR050900">
    <property type="entry name" value="Transposase_IS3/IS150/IS904"/>
</dbReference>
<dbReference type="InterPro" id="IPR012337">
    <property type="entry name" value="RNaseH-like_sf"/>
</dbReference>
<dbReference type="PANTHER" id="PTHR46889">
    <property type="entry name" value="TRANSPOSASE INSF FOR INSERTION SEQUENCE IS3B-RELATED"/>
    <property type="match status" value="1"/>
</dbReference>
<name>A0A2N0T1K5_BIFLN</name>
<proteinExistence type="predicted"/>
<dbReference type="GO" id="GO:0003676">
    <property type="term" value="F:nucleic acid binding"/>
    <property type="evidence" value="ECO:0007669"/>
    <property type="project" value="InterPro"/>
</dbReference>
<accession>A0A2N0T1K5</accession>
<evidence type="ECO:0000256" key="1">
    <source>
        <dbReference type="SAM" id="MobiDB-lite"/>
    </source>
</evidence>
<sequence length="218" mass="23912">MARQRQDLWGRKIKHAPGHAGIVMSRRRVNRIMKAGGMAGSYSRARYRPHPARPNDDPAPNILGREFDGYAPAHAHRRRPGLRGGVGSSWACICLPGELANREIAGHAVGTRRDADLVLAAFAALRFPLGGIEVFHTDRGGEFTGERIERMLDVFGITRFLSNPGSPYDDAVVESTNRLIRRSSYTPTRTRAWNNCARTPTGTYGGTTTSGSTRPSDT</sequence>
<dbReference type="PANTHER" id="PTHR46889:SF4">
    <property type="entry name" value="TRANSPOSASE INSO FOR INSERTION SEQUENCE ELEMENT IS911B-RELATED"/>
    <property type="match status" value="1"/>
</dbReference>
<dbReference type="EMBL" id="PJDT01000015">
    <property type="protein sequence ID" value="PKC89195.1"/>
    <property type="molecule type" value="Genomic_DNA"/>
</dbReference>
<dbReference type="AlphaFoldDB" id="A0A2N0T1K5"/>
<comment type="caution">
    <text evidence="3">The sequence shown here is derived from an EMBL/GenBank/DDBJ whole genome shotgun (WGS) entry which is preliminary data.</text>
</comment>
<dbReference type="PROSITE" id="PS50994">
    <property type="entry name" value="INTEGRASE"/>
    <property type="match status" value="1"/>
</dbReference>
<dbReference type="InterPro" id="IPR001584">
    <property type="entry name" value="Integrase_cat-core"/>
</dbReference>
<dbReference type="InterPro" id="IPR036397">
    <property type="entry name" value="RNaseH_sf"/>
</dbReference>
<feature type="domain" description="Integrase catalytic" evidence="2">
    <location>
        <begin position="56"/>
        <end position="182"/>
    </location>
</feature>
<evidence type="ECO:0000313" key="3">
    <source>
        <dbReference type="EMBL" id="PKC89195.1"/>
    </source>
</evidence>
<feature type="compositionally biased region" description="Low complexity" evidence="1">
    <location>
        <begin position="198"/>
        <end position="218"/>
    </location>
</feature>
<evidence type="ECO:0000313" key="4">
    <source>
        <dbReference type="Proteomes" id="UP000232654"/>
    </source>
</evidence>
<evidence type="ECO:0000259" key="2">
    <source>
        <dbReference type="PROSITE" id="PS50994"/>
    </source>
</evidence>
<dbReference type="Gene3D" id="3.30.420.10">
    <property type="entry name" value="Ribonuclease H-like superfamily/Ribonuclease H"/>
    <property type="match status" value="1"/>
</dbReference>
<dbReference type="GO" id="GO:0015074">
    <property type="term" value="P:DNA integration"/>
    <property type="evidence" value="ECO:0007669"/>
    <property type="project" value="InterPro"/>
</dbReference>
<dbReference type="SUPFAM" id="SSF53098">
    <property type="entry name" value="Ribonuclease H-like"/>
    <property type="match status" value="1"/>
</dbReference>
<dbReference type="Proteomes" id="UP000232654">
    <property type="component" value="Unassembled WGS sequence"/>
</dbReference>
<reference evidence="3 4" key="1">
    <citation type="submission" date="2017-12" db="EMBL/GenBank/DDBJ databases">
        <title>Bifidobacterium longum APC/DPC strains.</title>
        <authorList>
            <person name="Arboleya S."/>
        </authorList>
    </citation>
    <scope>NUCLEOTIDE SEQUENCE [LARGE SCALE GENOMIC DNA]</scope>
    <source>
        <strain evidence="3 4">APC1503</strain>
    </source>
</reference>